<proteinExistence type="predicted"/>
<gene>
    <name evidence="2" type="ORF">Pla110_37040</name>
</gene>
<organism evidence="2 3">
    <name type="scientific">Polystyrenella longa</name>
    <dbReference type="NCBI Taxonomy" id="2528007"/>
    <lineage>
        <taxon>Bacteria</taxon>
        <taxon>Pseudomonadati</taxon>
        <taxon>Planctomycetota</taxon>
        <taxon>Planctomycetia</taxon>
        <taxon>Planctomycetales</taxon>
        <taxon>Planctomycetaceae</taxon>
        <taxon>Polystyrenella</taxon>
    </lineage>
</organism>
<evidence type="ECO:0000256" key="1">
    <source>
        <dbReference type="SAM" id="SignalP"/>
    </source>
</evidence>
<accession>A0A518CRV0</accession>
<evidence type="ECO:0000313" key="3">
    <source>
        <dbReference type="Proteomes" id="UP000317178"/>
    </source>
</evidence>
<reference evidence="2 3" key="1">
    <citation type="submission" date="2019-02" db="EMBL/GenBank/DDBJ databases">
        <title>Deep-cultivation of Planctomycetes and their phenomic and genomic characterization uncovers novel biology.</title>
        <authorList>
            <person name="Wiegand S."/>
            <person name="Jogler M."/>
            <person name="Boedeker C."/>
            <person name="Pinto D."/>
            <person name="Vollmers J."/>
            <person name="Rivas-Marin E."/>
            <person name="Kohn T."/>
            <person name="Peeters S.H."/>
            <person name="Heuer A."/>
            <person name="Rast P."/>
            <person name="Oberbeckmann S."/>
            <person name="Bunk B."/>
            <person name="Jeske O."/>
            <person name="Meyerdierks A."/>
            <person name="Storesund J.E."/>
            <person name="Kallscheuer N."/>
            <person name="Luecker S."/>
            <person name="Lage O.M."/>
            <person name="Pohl T."/>
            <person name="Merkel B.J."/>
            <person name="Hornburger P."/>
            <person name="Mueller R.-W."/>
            <person name="Bruemmer F."/>
            <person name="Labrenz M."/>
            <person name="Spormann A.M."/>
            <person name="Op den Camp H."/>
            <person name="Overmann J."/>
            <person name="Amann R."/>
            <person name="Jetten M.S.M."/>
            <person name="Mascher T."/>
            <person name="Medema M.H."/>
            <person name="Devos D.P."/>
            <person name="Kaster A.-K."/>
            <person name="Ovreas L."/>
            <person name="Rohde M."/>
            <person name="Galperin M.Y."/>
            <person name="Jogler C."/>
        </authorList>
    </citation>
    <scope>NUCLEOTIDE SEQUENCE [LARGE SCALE GENOMIC DNA]</scope>
    <source>
        <strain evidence="2 3">Pla110</strain>
    </source>
</reference>
<protein>
    <recommendedName>
        <fullName evidence="4">Kelch motif protein</fullName>
    </recommendedName>
</protein>
<name>A0A518CRV0_9PLAN</name>
<evidence type="ECO:0000313" key="2">
    <source>
        <dbReference type="EMBL" id="QDU81952.1"/>
    </source>
</evidence>
<keyword evidence="1" id="KW-0732">Signal</keyword>
<dbReference type="EMBL" id="CP036281">
    <property type="protein sequence ID" value="QDU81952.1"/>
    <property type="molecule type" value="Genomic_DNA"/>
</dbReference>
<keyword evidence="3" id="KW-1185">Reference proteome</keyword>
<dbReference type="Gene3D" id="2.120.10.80">
    <property type="entry name" value="Kelch-type beta propeller"/>
    <property type="match status" value="1"/>
</dbReference>
<evidence type="ECO:0008006" key="4">
    <source>
        <dbReference type="Google" id="ProtNLM"/>
    </source>
</evidence>
<dbReference type="AlphaFoldDB" id="A0A518CRV0"/>
<dbReference type="Proteomes" id="UP000317178">
    <property type="component" value="Chromosome"/>
</dbReference>
<dbReference type="KEGG" id="plon:Pla110_37040"/>
<dbReference type="RefSeq" id="WP_197440269.1">
    <property type="nucleotide sequence ID" value="NZ_CP036281.1"/>
</dbReference>
<dbReference type="InterPro" id="IPR015915">
    <property type="entry name" value="Kelch-typ_b-propeller"/>
</dbReference>
<dbReference type="SUPFAM" id="SSF63829">
    <property type="entry name" value="Calcium-dependent phosphotriesterase"/>
    <property type="match status" value="1"/>
</dbReference>
<feature type="signal peptide" evidence="1">
    <location>
        <begin position="1"/>
        <end position="36"/>
    </location>
</feature>
<feature type="chain" id="PRO_5022041508" description="Kelch motif protein" evidence="1">
    <location>
        <begin position="37"/>
        <end position="280"/>
    </location>
</feature>
<sequence precursor="true">MRFSTLLKNNQIKATRLTICLMAGLLFGALDNAAFAQQVTLPMDKIQAKVQCEGGYPGHLQGFCLDENEHLFWSFTTKMVKTDLTGKLIKEVPADSHHGDCCYADGKVYVAVNRGKFNDPEGNSDNWVYVYDADSLKEVARHEVQEVFHGAGGMAYHDGRFLIVGGLPTDVPVNYLYEYDEEFNFVKKHELESGWTLLGIQGADYAEGHWWFACYGDQLLKVNDELEMVGRYDFQCGYGILGLGNNQFYIARGSRNAEKMHEGHLLHAIPDEKTGMKIIE</sequence>